<proteinExistence type="predicted"/>
<keyword evidence="2" id="KW-1185">Reference proteome</keyword>
<dbReference type="EMBL" id="WHWB01033455">
    <property type="protein sequence ID" value="KAJ7419772.1"/>
    <property type="molecule type" value="Genomic_DNA"/>
</dbReference>
<evidence type="ECO:0000313" key="1">
    <source>
        <dbReference type="EMBL" id="KAJ7419772.1"/>
    </source>
</evidence>
<gene>
    <name evidence="1" type="ORF">WISP_52138</name>
</gene>
<protein>
    <submittedName>
        <fullName evidence="1">Uncharacterized protein</fullName>
    </submittedName>
</protein>
<organism evidence="1 2">
    <name type="scientific">Willisornis vidua</name>
    <name type="common">Xingu scale-backed antbird</name>
    <dbReference type="NCBI Taxonomy" id="1566151"/>
    <lineage>
        <taxon>Eukaryota</taxon>
        <taxon>Metazoa</taxon>
        <taxon>Chordata</taxon>
        <taxon>Craniata</taxon>
        <taxon>Vertebrata</taxon>
        <taxon>Euteleostomi</taxon>
        <taxon>Archelosauria</taxon>
        <taxon>Archosauria</taxon>
        <taxon>Dinosauria</taxon>
        <taxon>Saurischia</taxon>
        <taxon>Theropoda</taxon>
        <taxon>Coelurosauria</taxon>
        <taxon>Aves</taxon>
        <taxon>Neognathae</taxon>
        <taxon>Neoaves</taxon>
        <taxon>Telluraves</taxon>
        <taxon>Australaves</taxon>
        <taxon>Passeriformes</taxon>
        <taxon>Thamnophilidae</taxon>
        <taxon>Willisornis</taxon>
    </lineage>
</organism>
<comment type="caution">
    <text evidence="1">The sequence shown here is derived from an EMBL/GenBank/DDBJ whole genome shotgun (WGS) entry which is preliminary data.</text>
</comment>
<sequence>MSGQILAKEKGMLGHFADVLEDTNTLMGPICSGEQGTAERFEGARMQLGNAPGFSHGEAVGISLAPWHPEGGEILREFPIWQLVSTSGFLVGVLFNQGIVKCEY</sequence>
<evidence type="ECO:0000313" key="2">
    <source>
        <dbReference type="Proteomes" id="UP001145742"/>
    </source>
</evidence>
<reference evidence="1" key="1">
    <citation type="submission" date="2019-10" db="EMBL/GenBank/DDBJ databases">
        <authorList>
            <person name="Soares A.E.R."/>
            <person name="Aleixo A."/>
            <person name="Schneider P."/>
            <person name="Miyaki C.Y."/>
            <person name="Schneider M.P."/>
            <person name="Mello C."/>
            <person name="Vasconcelos A.T.R."/>
        </authorList>
    </citation>
    <scope>NUCLEOTIDE SEQUENCE</scope>
    <source>
        <tissue evidence="1">Muscle</tissue>
    </source>
</reference>
<dbReference type="Proteomes" id="UP001145742">
    <property type="component" value="Unassembled WGS sequence"/>
</dbReference>
<name>A0ABQ9DE25_9PASS</name>
<accession>A0ABQ9DE25</accession>